<dbReference type="RefSeq" id="WP_090649701.1">
    <property type="nucleotide sequence ID" value="NZ_CBCRYE010000008.1"/>
</dbReference>
<organism evidence="3 4">
    <name type="scientific">Asticcacaulis taihuensis</name>
    <dbReference type="NCBI Taxonomy" id="260084"/>
    <lineage>
        <taxon>Bacteria</taxon>
        <taxon>Pseudomonadati</taxon>
        <taxon>Pseudomonadota</taxon>
        <taxon>Alphaproteobacteria</taxon>
        <taxon>Caulobacterales</taxon>
        <taxon>Caulobacteraceae</taxon>
        <taxon>Asticcacaulis</taxon>
    </lineage>
</organism>
<dbReference type="PANTHER" id="PTHR34985:SF1">
    <property type="entry name" value="SLR0554 PROTEIN"/>
    <property type="match status" value="1"/>
</dbReference>
<dbReference type="InterPro" id="IPR007936">
    <property type="entry name" value="VapE-like_dom"/>
</dbReference>
<evidence type="ECO:0000259" key="1">
    <source>
        <dbReference type="Pfam" id="PF05272"/>
    </source>
</evidence>
<name>A0A1G4SVX6_9CAUL</name>
<dbReference type="SUPFAM" id="SSF52540">
    <property type="entry name" value="P-loop containing nucleoside triphosphate hydrolases"/>
    <property type="match status" value="1"/>
</dbReference>
<dbReference type="PANTHER" id="PTHR34985">
    <property type="entry name" value="SLR0554 PROTEIN"/>
    <property type="match status" value="1"/>
</dbReference>
<feature type="domain" description="RepB-like DNA primase" evidence="2">
    <location>
        <begin position="53"/>
        <end position="180"/>
    </location>
</feature>
<keyword evidence="4" id="KW-1185">Reference proteome</keyword>
<dbReference type="STRING" id="260084.SAMN02927928_3043"/>
<dbReference type="OrthoDB" id="9763644at2"/>
<gene>
    <name evidence="3" type="ORF">SAMN02927928_3043</name>
</gene>
<dbReference type="EMBL" id="FMTS01000005">
    <property type="protein sequence ID" value="SCW73320.1"/>
    <property type="molecule type" value="Genomic_DNA"/>
</dbReference>
<evidence type="ECO:0000313" key="3">
    <source>
        <dbReference type="EMBL" id="SCW73320.1"/>
    </source>
</evidence>
<sequence length="718" mass="81176">MTDTEFKGNTNEALEFASLLHPNDIAHFVTIVPDGSITARSFAPTDLLAMRQFIDQRQGRENMYLHVNILKPGIRNRKAKKEDVASVRYLHVDIDDPEGLERIKNFPLPPTVVVLSGGGYNVYWRLKQETTDIAGVENRNRWLVERLDGDRAATDVSRILRLPGTINIPTKVKASKGRKRTLSRIVREYTDMSRAYDISEFGEVLEISPRHVVEKTNAVSVANSNLRPAEIRPGLASRIDQLIRKGDDPENPRNSAKPRYRSRSETVFAVTCALHRAGYSVEEVAGILLNSDYGISESILEKRNPHAEALRQTQKSLRAVSNDWPDGESHGIPKRTFQNTQVGIIRLRIRCSYNVFKNRMYVEGEALQSHHGEMTDKVCLLVRDLINKHFGFDPGSEMTRDAVYQLCNENAYDPLLDYLNSLVWDGIERIDRWLVDLAGAEDSQYIRAVGRIVLIAAVRRVRSPGVKFDTILVLEGPQGSGKSSAIKILAGEEYFSDQDLLALEPRAQMEALEGVWLYELGELAGMRHADVNKVKAFASRSIDRGRAAYGRFAEVRPRRVILIGTTNDDQYLKDETGNRRFWPVRTGDIDTELLSVTRNQLWAEAAFREANGESILLPIDLWDVAASEQGQRLEPDPWEDVVLSTEPDVFNGRELMSSVYLLENVLKISGAQLQKHHYRRLSKVMKALGWNGPTTITTEAGRKMKGYWRLTSRPNSPM</sequence>
<reference evidence="4" key="1">
    <citation type="submission" date="2016-10" db="EMBL/GenBank/DDBJ databases">
        <authorList>
            <person name="Varghese N."/>
            <person name="Submissions S."/>
        </authorList>
    </citation>
    <scope>NUCLEOTIDE SEQUENCE [LARGE SCALE GENOMIC DNA]</scope>
    <source>
        <strain evidence="4">CGMCC 1.3431</strain>
    </source>
</reference>
<protein>
    <submittedName>
        <fullName evidence="3">Virulence-associated protein E</fullName>
    </submittedName>
</protein>
<proteinExistence type="predicted"/>
<dbReference type="Pfam" id="PF16793">
    <property type="entry name" value="RepB_primase"/>
    <property type="match status" value="1"/>
</dbReference>
<dbReference type="Proteomes" id="UP000199150">
    <property type="component" value="Unassembled WGS sequence"/>
</dbReference>
<evidence type="ECO:0000259" key="2">
    <source>
        <dbReference type="Pfam" id="PF16793"/>
    </source>
</evidence>
<dbReference type="Gene3D" id="3.30.70.1790">
    <property type="entry name" value="RepB DNA-primase, N-terminal domain"/>
    <property type="match status" value="1"/>
</dbReference>
<dbReference type="AlphaFoldDB" id="A0A1G4SVX6"/>
<dbReference type="Pfam" id="PF05272">
    <property type="entry name" value="VapE-like_dom"/>
    <property type="match status" value="1"/>
</dbReference>
<accession>A0A1G4SVX6</accession>
<dbReference type="InterPro" id="IPR039459">
    <property type="entry name" value="RepB-like_DNA_primase_dom"/>
</dbReference>
<evidence type="ECO:0000313" key="4">
    <source>
        <dbReference type="Proteomes" id="UP000199150"/>
    </source>
</evidence>
<feature type="domain" description="Virulence-associated protein E-like" evidence="1">
    <location>
        <begin position="419"/>
        <end position="631"/>
    </location>
</feature>
<dbReference type="InterPro" id="IPR027417">
    <property type="entry name" value="P-loop_NTPase"/>
</dbReference>